<dbReference type="EMBL" id="JAADZU010000012">
    <property type="protein sequence ID" value="NDK89093.1"/>
    <property type="molecule type" value="Genomic_DNA"/>
</dbReference>
<accession>A0A7K3LLQ4</accession>
<dbReference type="PRINTS" id="PR00455">
    <property type="entry name" value="HTHTETR"/>
</dbReference>
<keyword evidence="2 4" id="KW-0238">DNA-binding</keyword>
<reference evidence="6 7" key="1">
    <citation type="submission" date="2020-01" db="EMBL/GenBank/DDBJ databases">
        <title>Investigation of new actinobacteria for the biodesulphurisation of diesel fuel.</title>
        <authorList>
            <person name="Athi Narayanan S.M."/>
        </authorList>
    </citation>
    <scope>NUCLEOTIDE SEQUENCE [LARGE SCALE GENOMIC DNA]</scope>
    <source>
        <strain evidence="6 7">213E</strain>
    </source>
</reference>
<dbReference type="InterPro" id="IPR050109">
    <property type="entry name" value="HTH-type_TetR-like_transc_reg"/>
</dbReference>
<dbReference type="InterPro" id="IPR009057">
    <property type="entry name" value="Homeodomain-like_sf"/>
</dbReference>
<keyword evidence="1" id="KW-0805">Transcription regulation</keyword>
<evidence type="ECO:0000256" key="2">
    <source>
        <dbReference type="ARBA" id="ARBA00023125"/>
    </source>
</evidence>
<dbReference type="GO" id="GO:0000976">
    <property type="term" value="F:transcription cis-regulatory region binding"/>
    <property type="evidence" value="ECO:0007669"/>
    <property type="project" value="TreeGrafter"/>
</dbReference>
<keyword evidence="7" id="KW-1185">Reference proteome</keyword>
<dbReference type="GO" id="GO:0003700">
    <property type="term" value="F:DNA-binding transcription factor activity"/>
    <property type="evidence" value="ECO:0007669"/>
    <property type="project" value="TreeGrafter"/>
</dbReference>
<evidence type="ECO:0000313" key="6">
    <source>
        <dbReference type="EMBL" id="NDK89093.1"/>
    </source>
</evidence>
<dbReference type="Proteomes" id="UP000466307">
    <property type="component" value="Unassembled WGS sequence"/>
</dbReference>
<evidence type="ECO:0000256" key="1">
    <source>
        <dbReference type="ARBA" id="ARBA00023015"/>
    </source>
</evidence>
<dbReference type="AlphaFoldDB" id="A0A7K3LLQ4"/>
<evidence type="ECO:0000256" key="4">
    <source>
        <dbReference type="PROSITE-ProRule" id="PRU00335"/>
    </source>
</evidence>
<evidence type="ECO:0000256" key="3">
    <source>
        <dbReference type="ARBA" id="ARBA00023163"/>
    </source>
</evidence>
<evidence type="ECO:0000259" key="5">
    <source>
        <dbReference type="PROSITE" id="PS50977"/>
    </source>
</evidence>
<comment type="caution">
    <text evidence="6">The sequence shown here is derived from an EMBL/GenBank/DDBJ whole genome shotgun (WGS) entry which is preliminary data.</text>
</comment>
<proteinExistence type="predicted"/>
<dbReference type="PANTHER" id="PTHR30055:SF234">
    <property type="entry name" value="HTH-TYPE TRANSCRIPTIONAL REGULATOR BETI"/>
    <property type="match status" value="1"/>
</dbReference>
<dbReference type="PANTHER" id="PTHR30055">
    <property type="entry name" value="HTH-TYPE TRANSCRIPTIONAL REGULATOR RUTR"/>
    <property type="match status" value="1"/>
</dbReference>
<evidence type="ECO:0000313" key="7">
    <source>
        <dbReference type="Proteomes" id="UP000466307"/>
    </source>
</evidence>
<organism evidence="6 7">
    <name type="scientific">Gordonia desulfuricans</name>
    <dbReference type="NCBI Taxonomy" id="89051"/>
    <lineage>
        <taxon>Bacteria</taxon>
        <taxon>Bacillati</taxon>
        <taxon>Actinomycetota</taxon>
        <taxon>Actinomycetes</taxon>
        <taxon>Mycobacteriales</taxon>
        <taxon>Gordoniaceae</taxon>
        <taxon>Gordonia</taxon>
    </lineage>
</organism>
<name>A0A7K3LLQ4_9ACTN</name>
<keyword evidence="3" id="KW-0804">Transcription</keyword>
<feature type="domain" description="HTH tetR-type" evidence="5">
    <location>
        <begin position="18"/>
        <end position="78"/>
    </location>
</feature>
<sequence length="210" mass="22617">MICVNATTTDPRATLDDLTAKARIRNVALDLYAAKGEDRVSMRTVAAAAGVTVGTVQHHFKNKDGLRDAVEQLIVDYHAQAIASASGEGTAAEVAAARDDAVRTMLENNPPVVNYLRRAVLDPGEAGNGLLSRLTELSRREVAKLRESGQASTTRAESDHVIGLMVRQLGSMFLQPMVDAMWAQLADPDHADAVKPSLRVSIEVPPPRRN</sequence>
<dbReference type="Pfam" id="PF00440">
    <property type="entry name" value="TetR_N"/>
    <property type="match status" value="1"/>
</dbReference>
<feature type="DNA-binding region" description="H-T-H motif" evidence="4">
    <location>
        <begin position="41"/>
        <end position="60"/>
    </location>
</feature>
<gene>
    <name evidence="6" type="ORF">GYA93_05780</name>
</gene>
<protein>
    <submittedName>
        <fullName evidence="6">TetR/AcrR family transcriptional regulator</fullName>
    </submittedName>
</protein>
<dbReference type="SUPFAM" id="SSF46689">
    <property type="entry name" value="Homeodomain-like"/>
    <property type="match status" value="1"/>
</dbReference>
<dbReference type="Gene3D" id="1.10.357.10">
    <property type="entry name" value="Tetracycline Repressor, domain 2"/>
    <property type="match status" value="1"/>
</dbReference>
<dbReference type="InterPro" id="IPR001647">
    <property type="entry name" value="HTH_TetR"/>
</dbReference>
<dbReference type="PROSITE" id="PS50977">
    <property type="entry name" value="HTH_TETR_2"/>
    <property type="match status" value="1"/>
</dbReference>